<feature type="compositionally biased region" description="Basic and acidic residues" evidence="6">
    <location>
        <begin position="907"/>
        <end position="918"/>
    </location>
</feature>
<dbReference type="PANTHER" id="PTHR24174">
    <property type="entry name" value="ANKYRIN REPEAT AND STERILE ALPHA MOTIF DOMAIN-CONTAINING PROTEIN 1"/>
    <property type="match status" value="1"/>
</dbReference>
<feature type="repeat" description="ANK" evidence="5">
    <location>
        <begin position="102"/>
        <end position="134"/>
    </location>
</feature>
<feature type="region of interest" description="Disordered" evidence="6">
    <location>
        <begin position="862"/>
        <end position="918"/>
    </location>
</feature>
<feature type="compositionally biased region" description="Pro residues" evidence="6">
    <location>
        <begin position="324"/>
        <end position="337"/>
    </location>
</feature>
<evidence type="ECO:0000313" key="9">
    <source>
        <dbReference type="EMBL" id="CAL1606557.1"/>
    </source>
</evidence>
<feature type="compositionally biased region" description="Polar residues" evidence="6">
    <location>
        <begin position="1399"/>
        <end position="1420"/>
    </location>
</feature>
<dbReference type="PROSITE" id="PS50105">
    <property type="entry name" value="SAM_DOMAIN"/>
    <property type="match status" value="2"/>
</dbReference>
<feature type="repeat" description="ANK" evidence="5">
    <location>
        <begin position="192"/>
        <end position="224"/>
    </location>
</feature>
<feature type="compositionally biased region" description="Pro residues" evidence="6">
    <location>
        <begin position="1619"/>
        <end position="1632"/>
    </location>
</feature>
<evidence type="ECO:0000256" key="3">
    <source>
        <dbReference type="ARBA" id="ARBA00022737"/>
    </source>
</evidence>
<feature type="region of interest" description="Disordered" evidence="6">
    <location>
        <begin position="315"/>
        <end position="344"/>
    </location>
</feature>
<dbReference type="InterPro" id="IPR041880">
    <property type="entry name" value="SAM_ANKS1_repeat1"/>
</dbReference>
<feature type="compositionally biased region" description="Polar residues" evidence="6">
    <location>
        <begin position="653"/>
        <end position="662"/>
    </location>
</feature>
<dbReference type="PROSITE" id="PS50297">
    <property type="entry name" value="ANK_REP_REGION"/>
    <property type="match status" value="5"/>
</dbReference>
<dbReference type="SUPFAM" id="SSF50729">
    <property type="entry name" value="PH domain-like"/>
    <property type="match status" value="1"/>
</dbReference>
<feature type="compositionally biased region" description="Low complexity" evidence="6">
    <location>
        <begin position="1365"/>
        <end position="1390"/>
    </location>
</feature>
<evidence type="ECO:0000259" key="8">
    <source>
        <dbReference type="PROSITE" id="PS50105"/>
    </source>
</evidence>
<evidence type="ECO:0000256" key="2">
    <source>
        <dbReference type="ARBA" id="ARBA00022490"/>
    </source>
</evidence>
<dbReference type="InterPro" id="IPR006020">
    <property type="entry name" value="PTB/PI_dom"/>
</dbReference>
<dbReference type="InterPro" id="IPR013761">
    <property type="entry name" value="SAM/pointed_sf"/>
</dbReference>
<dbReference type="Gene3D" id="1.10.150.50">
    <property type="entry name" value="Transcription Factor, Ets-1"/>
    <property type="match status" value="2"/>
</dbReference>
<protein>
    <recommendedName>
        <fullName evidence="11">Ankyrin repeat and SAM domain-containing protein 1A-like</fullName>
    </recommendedName>
</protein>
<feature type="compositionally biased region" description="Pro residues" evidence="6">
    <location>
        <begin position="1421"/>
        <end position="1435"/>
    </location>
</feature>
<dbReference type="SMART" id="SM00462">
    <property type="entry name" value="PTB"/>
    <property type="match status" value="1"/>
</dbReference>
<dbReference type="Pfam" id="PF00536">
    <property type="entry name" value="SAM_1"/>
    <property type="match status" value="2"/>
</dbReference>
<dbReference type="Pfam" id="PF00640">
    <property type="entry name" value="PID"/>
    <property type="match status" value="1"/>
</dbReference>
<feature type="region of interest" description="Disordered" evidence="6">
    <location>
        <begin position="1098"/>
        <end position="1118"/>
    </location>
</feature>
<evidence type="ECO:0000313" key="10">
    <source>
        <dbReference type="Proteomes" id="UP001497482"/>
    </source>
</evidence>
<feature type="compositionally biased region" description="Polar residues" evidence="6">
    <location>
        <begin position="1352"/>
        <end position="1364"/>
    </location>
</feature>
<dbReference type="Pfam" id="PF15385">
    <property type="entry name" value="SARG"/>
    <property type="match status" value="3"/>
</dbReference>
<feature type="compositionally biased region" description="Low complexity" evidence="6">
    <location>
        <begin position="1436"/>
        <end position="1449"/>
    </location>
</feature>
<sequence>MGKEQELLEAARTGNLAAVEKLLSGKRQSAGAGAGSSGISGNSGGTSSHTLSSLLSIWRGPNVNCVDSSGYTPLHHAALNGHSEVVEALLRNEALTNIADNKGCYPLHLAAWKGDQRIVRLLIHQGPSHPKLNEQSSVDQKEFKRCGPFDPYINAKNNDNETPLHCAAQYGHTQVVRLLLEELTDPTMRNNKFETPLDLAALYGRLEVVRLLLSAHPNLLSCNTKKHTPLHLASRNGHLHVVEVLLDAGMDINYETEKGSALHEAALYGKTDVVQKLLMAGIDGNMVDRKGLTALDIVTDMPSQKSRGIAALIRGHMSGKPPDIDLPPPPIPPPQETPSPRKTSDLERMTELISGLAPAPEEECPYEALFEATSCHSLDSLTSGKSSDRDSGRPDSEAGKKERLGPLPHPVAGQEEEVSSEALFTNSSIDERGEQVEEYEDHTYELLLTAQTKVPPPNQDPPPQKDGSMTTLQSSNNVLPQRKSSAPNNIKGSSRTSGGLHPPARVGLRASGGDPSQTQGPAFPEQFTGLLHGSSPVFDIREDPFRIPAVAPTNQSQSPKPNQEVSVAASSPSTSSSSSPNRPNMAAILTDCDPKAIYATVNKEPKDAGAGGGCAGRTRPPGDLKLARSLSKSDSDLLVSPPNEEDGGGLGNRSESVSNCSTGKKRLEKSPSFTSEWDEIEKIMTLIGAGIDFSRDQQYATPGAGRLLEQPVGDWLEHVGLPQYESKLLLNGFDDLHFMGSNVMEDQDLREIGITDASHRKKILHAARSFPKVKAFGCDGSCSLSSWLENLGLQEYLPNFLSSGYRTLDCVKNLWELEIVNVLKITLLGHRKRIIASLAERPYEEPPIKPPRLSQIRCLDLPGSQSSSPLSHMDSYTGHSMDPLLPPVDRKKSSDTDYEIPQRHRQRLQERPEERYHEPRLTLRPPSLAAPYAPVQNWHHQPEKLIFESCAYEASYLGSMLIKDLRGTESTQDACAKMRRSTEQLRKVPIIVLSITYKGVKFIDAANKNIIAEHEIRNISCAAQDPEDLCTFAYITKDLQTSHHYCHVFSTVDLNLTYEIILTLGQAFEVAYQLALQAQRTKQQQNIPLASTAEIVETKSTRPVPKPRGSVRKSDSPPLDSRCCYCYSCSSQRPSALPLLSASSSSSAAQVLLCASSSSSAANTVHRGLHPLPELSSFFYILQLSGKEAKTFLCPTPALEITRTRKQIPILRAASLGSRTPRSPNALLALTEHWPLPERHELDVGLLDQLPSSLRFRREMPNSDTWPRAVAVETLSNMDSAHSCDSVISVVSACSEDSMEHLSAEEKACLMYLEETIESLDLQEDSGFSNDEPDPANLKRKQVSDSLPEPEISSNILSVLAESTSSSDQPEPDIPQSSDSDSSDVPSHIPLELTPAVLQPSSGSATPVPASQDTDVQNSFIPPPSDFMDEPPSPATPSSDCPSSPSPKSTINLDVLRRRVSEKSSPKISPLITALARLPTSPTKSIPEKSVGSSLALVDPVPITQSTIPATPESPATAVDPVSTAVVLPSEVPVEPKNPPPAVAPKPKKLPPNIILKSLKSPGHDSSVGHQSPMATERPLMDPQKVRMEALRKLGLLKSQDGDPGHKVVHTRRSWAPASTPPIPSPKSPPASAPYFSKVQSAVPERAETLPDIIPVPAAFSDDIHNVFSDPGSSVLDKFASSAGAGAKSATLERSGLGLGSGLERAKLTMGELRNARPRPASLGNGKDFSGTVTAQTTSTSTAGTSDNSQKLPRSQGISVLICPRAQDEEARRDALRKLGLLRD</sequence>
<dbReference type="GO" id="GO:0048013">
    <property type="term" value="P:ephrin receptor signaling pathway"/>
    <property type="evidence" value="ECO:0007669"/>
    <property type="project" value="TreeGrafter"/>
</dbReference>
<feature type="region of interest" description="Disordered" evidence="6">
    <location>
        <begin position="1596"/>
        <end position="1635"/>
    </location>
</feature>
<dbReference type="FunFam" id="1.25.40.20:FF:000099">
    <property type="entry name" value="ankyrin repeat and sterile alpha motif domain-containing protein 1B isoform X5"/>
    <property type="match status" value="1"/>
</dbReference>
<feature type="repeat" description="ANK" evidence="5">
    <location>
        <begin position="225"/>
        <end position="257"/>
    </location>
</feature>
<dbReference type="GO" id="GO:0005829">
    <property type="term" value="C:cytosol"/>
    <property type="evidence" value="ECO:0007669"/>
    <property type="project" value="TreeGrafter"/>
</dbReference>
<name>A0AAV2LZQ8_KNICA</name>
<feature type="repeat" description="ANK" evidence="5">
    <location>
        <begin position="159"/>
        <end position="191"/>
    </location>
</feature>
<keyword evidence="4 5" id="KW-0040">ANK repeat</keyword>
<dbReference type="SUPFAM" id="SSF47769">
    <property type="entry name" value="SAM/Pointed domain"/>
    <property type="match status" value="2"/>
</dbReference>
<feature type="compositionally biased region" description="Polar residues" evidence="6">
    <location>
        <begin position="1747"/>
        <end position="1756"/>
    </location>
</feature>
<evidence type="ECO:0000256" key="5">
    <source>
        <dbReference type="PROSITE-ProRule" id="PRU00023"/>
    </source>
</evidence>
<dbReference type="InterPro" id="IPR033635">
    <property type="entry name" value="ANKS1/Caskin"/>
</dbReference>
<accession>A0AAV2LZQ8</accession>
<dbReference type="PANTHER" id="PTHR24174:SF4">
    <property type="entry name" value="ANKYRIN REPEAT AND SAM DOMAIN-CONTAINING PROTEIN 1A"/>
    <property type="match status" value="1"/>
</dbReference>
<dbReference type="InterPro" id="IPR011993">
    <property type="entry name" value="PH-like_dom_sf"/>
</dbReference>
<dbReference type="Pfam" id="PF12796">
    <property type="entry name" value="Ank_2"/>
    <property type="match status" value="3"/>
</dbReference>
<feature type="compositionally biased region" description="Low complexity" evidence="6">
    <location>
        <begin position="565"/>
        <end position="580"/>
    </location>
</feature>
<feature type="region of interest" description="Disordered" evidence="6">
    <location>
        <begin position="1530"/>
        <end position="1582"/>
    </location>
</feature>
<feature type="compositionally biased region" description="Low complexity" evidence="6">
    <location>
        <begin position="1730"/>
        <end position="1746"/>
    </location>
</feature>
<dbReference type="Gene3D" id="1.25.40.20">
    <property type="entry name" value="Ankyrin repeat-containing domain"/>
    <property type="match status" value="2"/>
</dbReference>
<feature type="region of interest" description="Disordered" evidence="6">
    <location>
        <begin position="1712"/>
        <end position="1756"/>
    </location>
</feature>
<feature type="domain" description="SAM" evidence="8">
    <location>
        <begin position="712"/>
        <end position="773"/>
    </location>
</feature>
<dbReference type="SMART" id="SM00454">
    <property type="entry name" value="SAM"/>
    <property type="match status" value="2"/>
</dbReference>
<dbReference type="PROSITE" id="PS01179">
    <property type="entry name" value="PID"/>
    <property type="match status" value="1"/>
</dbReference>
<feature type="repeat" description="ANK" evidence="5">
    <location>
        <begin position="257"/>
        <end position="289"/>
    </location>
</feature>
<keyword evidence="3" id="KW-0677">Repeat</keyword>
<feature type="region of interest" description="Disordered" evidence="6">
    <location>
        <begin position="378"/>
        <end position="587"/>
    </location>
</feature>
<feature type="region of interest" description="Disordered" evidence="6">
    <location>
        <begin position="604"/>
        <end position="672"/>
    </location>
</feature>
<feature type="region of interest" description="Disordered" evidence="6">
    <location>
        <begin position="1323"/>
        <end position="1452"/>
    </location>
</feature>
<comment type="subcellular location">
    <subcellularLocation>
        <location evidence="1">Cytoplasm</location>
    </subcellularLocation>
</comment>
<dbReference type="GO" id="GO:0046875">
    <property type="term" value="F:ephrin receptor binding"/>
    <property type="evidence" value="ECO:0007669"/>
    <property type="project" value="TreeGrafter"/>
</dbReference>
<feature type="domain" description="SAM" evidence="8">
    <location>
        <begin position="783"/>
        <end position="838"/>
    </location>
</feature>
<evidence type="ECO:0000256" key="1">
    <source>
        <dbReference type="ARBA" id="ARBA00004496"/>
    </source>
</evidence>
<feature type="compositionally biased region" description="Basic and acidic residues" evidence="6">
    <location>
        <begin position="620"/>
        <end position="635"/>
    </location>
</feature>
<feature type="compositionally biased region" description="Polar residues" evidence="6">
    <location>
        <begin position="467"/>
        <end position="497"/>
    </location>
</feature>
<dbReference type="InterPro" id="IPR036770">
    <property type="entry name" value="Ankyrin_rpt-contain_sf"/>
</dbReference>
<keyword evidence="2" id="KW-0963">Cytoplasm</keyword>
<reference evidence="9 10" key="1">
    <citation type="submission" date="2024-04" db="EMBL/GenBank/DDBJ databases">
        <authorList>
            <person name="Waldvogel A.-M."/>
            <person name="Schoenle A."/>
        </authorList>
    </citation>
    <scope>NUCLEOTIDE SEQUENCE [LARGE SCALE GENOMIC DNA]</scope>
</reference>
<feature type="compositionally biased region" description="Pro residues" evidence="6">
    <location>
        <begin position="454"/>
        <end position="464"/>
    </location>
</feature>
<feature type="domain" description="PID" evidence="7">
    <location>
        <begin position="949"/>
        <end position="1078"/>
    </location>
</feature>
<evidence type="ECO:0000259" key="7">
    <source>
        <dbReference type="PROSITE" id="PS01179"/>
    </source>
</evidence>
<dbReference type="Gene3D" id="2.30.29.30">
    <property type="entry name" value="Pleckstrin-homology domain (PH domain)/Phosphotyrosine-binding domain (PTB)"/>
    <property type="match status" value="1"/>
</dbReference>
<dbReference type="PROSITE" id="PS50088">
    <property type="entry name" value="ANK_REPEAT"/>
    <property type="match status" value="6"/>
</dbReference>
<dbReference type="EMBL" id="OZ035827">
    <property type="protein sequence ID" value="CAL1606557.1"/>
    <property type="molecule type" value="Genomic_DNA"/>
</dbReference>
<dbReference type="CDD" id="cd09499">
    <property type="entry name" value="SAM_AIDA1AB-like_repeat1"/>
    <property type="match status" value="1"/>
</dbReference>
<dbReference type="CDD" id="cd09500">
    <property type="entry name" value="SAM_AIDA1AB-like_repeat2"/>
    <property type="match status" value="1"/>
</dbReference>
<dbReference type="InterPro" id="IPR002110">
    <property type="entry name" value="Ankyrin_rpt"/>
</dbReference>
<keyword evidence="10" id="KW-1185">Reference proteome</keyword>
<dbReference type="InterPro" id="IPR001660">
    <property type="entry name" value="SAM"/>
</dbReference>
<dbReference type="SUPFAM" id="SSF48403">
    <property type="entry name" value="Ankyrin repeat"/>
    <property type="match status" value="1"/>
</dbReference>
<feature type="compositionally biased region" description="Polar residues" evidence="6">
    <location>
        <begin position="552"/>
        <end position="564"/>
    </location>
</feature>
<feature type="repeat" description="ANK" evidence="5">
    <location>
        <begin position="69"/>
        <end position="101"/>
    </location>
</feature>
<gene>
    <name evidence="9" type="ORF">KC01_LOCUS33715</name>
</gene>
<feature type="compositionally biased region" description="Low complexity" evidence="6">
    <location>
        <begin position="1551"/>
        <end position="1560"/>
    </location>
</feature>
<dbReference type="InterPro" id="IPR041882">
    <property type="entry name" value="SAM_ANKS1_repeat2"/>
</dbReference>
<dbReference type="SMART" id="SM00248">
    <property type="entry name" value="ANK"/>
    <property type="match status" value="6"/>
</dbReference>
<dbReference type="Proteomes" id="UP001497482">
    <property type="component" value="Chromosome 5"/>
</dbReference>
<feature type="compositionally biased region" description="Basic and acidic residues" evidence="6">
    <location>
        <begin position="386"/>
        <end position="404"/>
    </location>
</feature>
<evidence type="ECO:0000256" key="4">
    <source>
        <dbReference type="ARBA" id="ARBA00023043"/>
    </source>
</evidence>
<proteinExistence type="predicted"/>
<dbReference type="PRINTS" id="PR01415">
    <property type="entry name" value="ANKYRIN"/>
</dbReference>
<evidence type="ECO:0000256" key="6">
    <source>
        <dbReference type="SAM" id="MobiDB-lite"/>
    </source>
</evidence>
<evidence type="ECO:0008006" key="11">
    <source>
        <dbReference type="Google" id="ProtNLM"/>
    </source>
</evidence>
<organism evidence="9 10">
    <name type="scientific">Knipowitschia caucasica</name>
    <name type="common">Caucasian dwarf goby</name>
    <name type="synonym">Pomatoschistus caucasicus</name>
    <dbReference type="NCBI Taxonomy" id="637954"/>
    <lineage>
        <taxon>Eukaryota</taxon>
        <taxon>Metazoa</taxon>
        <taxon>Chordata</taxon>
        <taxon>Craniata</taxon>
        <taxon>Vertebrata</taxon>
        <taxon>Euteleostomi</taxon>
        <taxon>Actinopterygii</taxon>
        <taxon>Neopterygii</taxon>
        <taxon>Teleostei</taxon>
        <taxon>Neoteleostei</taxon>
        <taxon>Acanthomorphata</taxon>
        <taxon>Gobiaria</taxon>
        <taxon>Gobiiformes</taxon>
        <taxon>Gobioidei</taxon>
        <taxon>Gobiidae</taxon>
        <taxon>Gobiinae</taxon>
        <taxon>Knipowitschia</taxon>
    </lineage>
</organism>
<dbReference type="CDD" id="cd01274">
    <property type="entry name" value="PTB_Anks"/>
    <property type="match status" value="1"/>
</dbReference>